<dbReference type="Gene3D" id="3.30.70.1230">
    <property type="entry name" value="Nucleotide cyclase"/>
    <property type="match status" value="1"/>
</dbReference>
<dbReference type="SUPFAM" id="SSF52540">
    <property type="entry name" value="P-loop containing nucleoside triphosphate hydrolases"/>
    <property type="match status" value="1"/>
</dbReference>
<proteinExistence type="inferred from homology"/>
<dbReference type="SUPFAM" id="SSF48452">
    <property type="entry name" value="TPR-like"/>
    <property type="match status" value="1"/>
</dbReference>
<dbReference type="InterPro" id="IPR005158">
    <property type="entry name" value="BTAD"/>
</dbReference>
<evidence type="ECO:0000313" key="7">
    <source>
        <dbReference type="EMBL" id="RKT74805.1"/>
    </source>
</evidence>
<evidence type="ECO:0000259" key="6">
    <source>
        <dbReference type="SMART" id="SM01043"/>
    </source>
</evidence>
<keyword evidence="2" id="KW-0805">Transcription regulation</keyword>
<dbReference type="Pfam" id="PF03704">
    <property type="entry name" value="BTAD"/>
    <property type="match status" value="1"/>
</dbReference>
<organism evidence="7 8">
    <name type="scientific">Saccharothrix variisporea</name>
    <dbReference type="NCBI Taxonomy" id="543527"/>
    <lineage>
        <taxon>Bacteria</taxon>
        <taxon>Bacillati</taxon>
        <taxon>Actinomycetota</taxon>
        <taxon>Actinomycetes</taxon>
        <taxon>Pseudonocardiales</taxon>
        <taxon>Pseudonocardiaceae</taxon>
        <taxon>Saccharothrix</taxon>
    </lineage>
</organism>
<dbReference type="SUPFAM" id="SSF55073">
    <property type="entry name" value="Nucleotide cyclase"/>
    <property type="match status" value="1"/>
</dbReference>
<comment type="similarity">
    <text evidence="1">Belongs to the AfsR/DnrI/RedD regulatory family.</text>
</comment>
<dbReference type="FunFam" id="1.25.40.10:FF:000222">
    <property type="entry name" value="SARP family transcriptional regulator"/>
    <property type="match status" value="1"/>
</dbReference>
<dbReference type="PANTHER" id="PTHR35807">
    <property type="entry name" value="TRANSCRIPTIONAL REGULATOR REDD-RELATED"/>
    <property type="match status" value="1"/>
</dbReference>
<gene>
    <name evidence="7" type="ORF">DFJ66_8179</name>
</gene>
<dbReference type="SMART" id="SM00862">
    <property type="entry name" value="Trans_reg_C"/>
    <property type="match status" value="1"/>
</dbReference>
<dbReference type="GO" id="GO:0006355">
    <property type="term" value="P:regulation of DNA-templated transcription"/>
    <property type="evidence" value="ECO:0007669"/>
    <property type="project" value="InterPro"/>
</dbReference>
<dbReference type="EMBL" id="RBXR01000001">
    <property type="protein sequence ID" value="RKT74805.1"/>
    <property type="molecule type" value="Genomic_DNA"/>
</dbReference>
<keyword evidence="4" id="KW-0804">Transcription</keyword>
<dbReference type="OrthoDB" id="4336084at2"/>
<dbReference type="InterPro" id="IPR011990">
    <property type="entry name" value="TPR-like_helical_dom_sf"/>
</dbReference>
<dbReference type="InterPro" id="IPR036388">
    <property type="entry name" value="WH-like_DNA-bd_sf"/>
</dbReference>
<dbReference type="CDD" id="cd15831">
    <property type="entry name" value="BTAD"/>
    <property type="match status" value="1"/>
</dbReference>
<protein>
    <submittedName>
        <fullName evidence="7">DNA-binding SARP family transcriptional activator</fullName>
    </submittedName>
</protein>
<evidence type="ECO:0000256" key="4">
    <source>
        <dbReference type="ARBA" id="ARBA00023163"/>
    </source>
</evidence>
<evidence type="ECO:0000256" key="2">
    <source>
        <dbReference type="ARBA" id="ARBA00023015"/>
    </source>
</evidence>
<dbReference type="GO" id="GO:0000160">
    <property type="term" value="P:phosphorelay signal transduction system"/>
    <property type="evidence" value="ECO:0007669"/>
    <property type="project" value="InterPro"/>
</dbReference>
<feature type="domain" description="OmpR/PhoB-type" evidence="5">
    <location>
        <begin position="15"/>
        <end position="95"/>
    </location>
</feature>
<dbReference type="AlphaFoldDB" id="A0A495XNM1"/>
<dbReference type="Proteomes" id="UP000272729">
    <property type="component" value="Unassembled WGS sequence"/>
</dbReference>
<keyword evidence="3 7" id="KW-0238">DNA-binding</keyword>
<dbReference type="SMART" id="SM01043">
    <property type="entry name" value="BTAD"/>
    <property type="match status" value="1"/>
</dbReference>
<dbReference type="InterPro" id="IPR027417">
    <property type="entry name" value="P-loop_NTPase"/>
</dbReference>
<dbReference type="Gene3D" id="1.10.10.10">
    <property type="entry name" value="Winged helix-like DNA-binding domain superfamily/Winged helix DNA-binding domain"/>
    <property type="match status" value="1"/>
</dbReference>
<dbReference type="PANTHER" id="PTHR35807:SF1">
    <property type="entry name" value="TRANSCRIPTIONAL REGULATOR REDD"/>
    <property type="match status" value="1"/>
</dbReference>
<name>A0A495XNM1_9PSEU</name>
<comment type="caution">
    <text evidence="7">The sequence shown here is derived from an EMBL/GenBank/DDBJ whole genome shotgun (WGS) entry which is preliminary data.</text>
</comment>
<dbReference type="Pfam" id="PF13191">
    <property type="entry name" value="AAA_16"/>
    <property type="match status" value="1"/>
</dbReference>
<dbReference type="GO" id="GO:0003677">
    <property type="term" value="F:DNA binding"/>
    <property type="evidence" value="ECO:0007669"/>
    <property type="project" value="UniProtKB-KW"/>
</dbReference>
<dbReference type="Gene3D" id="1.25.40.10">
    <property type="entry name" value="Tetratricopeptide repeat domain"/>
    <property type="match status" value="1"/>
</dbReference>
<dbReference type="SUPFAM" id="SSF46894">
    <property type="entry name" value="C-terminal effector domain of the bipartite response regulators"/>
    <property type="match status" value="1"/>
</dbReference>
<keyword evidence="8" id="KW-1185">Reference proteome</keyword>
<dbReference type="InterPro" id="IPR016032">
    <property type="entry name" value="Sig_transdc_resp-reg_C-effctor"/>
</dbReference>
<evidence type="ECO:0000313" key="8">
    <source>
        <dbReference type="Proteomes" id="UP000272729"/>
    </source>
</evidence>
<accession>A0A495XNM1</accession>
<evidence type="ECO:0000256" key="3">
    <source>
        <dbReference type="ARBA" id="ARBA00023125"/>
    </source>
</evidence>
<sequence>MFFRVLGPLDLCVGDGAVQLGGIKQRATLGFLLLHPNRVVSTSGLVDALWTGEDPPASARKMLQNAVWGLRGILAGAGGPSAEVSLRTKAPGYVLDVDPERVDLFRFRTLVADGRRELAEGGPDKAAALLRDALALWRGPVLADLVEAGVEWSDLASIQTSRLAAMEDRFEAELRCGGHYAVLGDLESMVEAEPFRERSVAQLMLALYRCGRQADALAVYARFRTALADELGLDPGADLQQLHQSILEQSPALAVPGRPTGLPSLVEAPLVEPVRHRAPLALAGEPRLEPFPVDARQFAADARQAEHRRVGPTWRQASALIVRTEIGTRGWSDGMTVDDTLHDVAAIIREETERCGGVVLASIGSYSLALFEANRHGDDFAKRAVMAALAIRDRTELDARAGRFAFHTAVATGETTIRNGHGGSQSGNGALMVACEELLSLGGPGEVMVCERTRMATAAHMAYERTGELGWRVAGCRCLDIAHDAVPPAGYEHEMDVLEMLLTLAVSRKRPMLASVLGVPGSGKSWFLSTFESRVADKVVDGAPLQVVRTPPFAGPWGLRAAILAACCGVQPGDPPSTVEQRLYRTVQQALGNPTAAELAMASLGPLLEPGHDSDHYDLEGRQAAARDWNQVVSQALRDRPLAVFIDDLHLANDGLLNFIEGLAGCMEGVPLMVVVGGRLGLLQRRPDWGGGKSHATTLTLDVVSRPGLPLRSPAAG</sequence>
<dbReference type="InterPro" id="IPR051677">
    <property type="entry name" value="AfsR-DnrI-RedD_regulator"/>
</dbReference>
<reference evidence="7 8" key="1">
    <citation type="submission" date="2018-10" db="EMBL/GenBank/DDBJ databases">
        <title>Sequencing the genomes of 1000 actinobacteria strains.</title>
        <authorList>
            <person name="Klenk H.-P."/>
        </authorList>
    </citation>
    <scope>NUCLEOTIDE SEQUENCE [LARGE SCALE GENOMIC DNA]</scope>
    <source>
        <strain evidence="7 8">DSM 43911</strain>
    </source>
</reference>
<dbReference type="InterPro" id="IPR041664">
    <property type="entry name" value="AAA_16"/>
</dbReference>
<evidence type="ECO:0000256" key="1">
    <source>
        <dbReference type="ARBA" id="ARBA00005820"/>
    </source>
</evidence>
<dbReference type="RefSeq" id="WP_121229866.1">
    <property type="nucleotide sequence ID" value="NZ_JBIUBA010000061.1"/>
</dbReference>
<dbReference type="InterPro" id="IPR001867">
    <property type="entry name" value="OmpR/PhoB-type_DNA-bd"/>
</dbReference>
<evidence type="ECO:0000259" key="5">
    <source>
        <dbReference type="SMART" id="SM00862"/>
    </source>
</evidence>
<feature type="domain" description="Bacterial transcriptional activator" evidence="6">
    <location>
        <begin position="102"/>
        <end position="247"/>
    </location>
</feature>
<dbReference type="InterPro" id="IPR029787">
    <property type="entry name" value="Nucleotide_cyclase"/>
</dbReference>